<comment type="caution">
    <text evidence="3">The sequence shown here is derived from an EMBL/GenBank/DDBJ whole genome shotgun (WGS) entry which is preliminary data.</text>
</comment>
<feature type="compositionally biased region" description="Gly residues" evidence="1">
    <location>
        <begin position="283"/>
        <end position="293"/>
    </location>
</feature>
<proteinExistence type="predicted"/>
<feature type="compositionally biased region" description="Low complexity" evidence="1">
    <location>
        <begin position="189"/>
        <end position="199"/>
    </location>
</feature>
<dbReference type="Proteomes" id="UP000029665">
    <property type="component" value="Unassembled WGS sequence"/>
</dbReference>
<dbReference type="HOGENOM" id="CLU_891793_0_0_1"/>
<evidence type="ECO:0000313" key="4">
    <source>
        <dbReference type="Proteomes" id="UP000029665"/>
    </source>
</evidence>
<accession>A0A060SSI5</accession>
<keyword evidence="2" id="KW-0472">Membrane</keyword>
<organism evidence="3 4">
    <name type="scientific">Pycnoporus cinnabarinus</name>
    <name type="common">Cinnabar-red polypore</name>
    <name type="synonym">Trametes cinnabarina</name>
    <dbReference type="NCBI Taxonomy" id="5643"/>
    <lineage>
        <taxon>Eukaryota</taxon>
        <taxon>Fungi</taxon>
        <taxon>Dikarya</taxon>
        <taxon>Basidiomycota</taxon>
        <taxon>Agaricomycotina</taxon>
        <taxon>Agaricomycetes</taxon>
        <taxon>Polyporales</taxon>
        <taxon>Polyporaceae</taxon>
        <taxon>Trametes</taxon>
    </lineage>
</organism>
<feature type="transmembrane region" description="Helical" evidence="2">
    <location>
        <begin position="68"/>
        <end position="88"/>
    </location>
</feature>
<feature type="region of interest" description="Disordered" evidence="1">
    <location>
        <begin position="189"/>
        <end position="208"/>
    </location>
</feature>
<dbReference type="OrthoDB" id="2755198at2759"/>
<reference evidence="3" key="1">
    <citation type="submission" date="2014-01" db="EMBL/GenBank/DDBJ databases">
        <title>The genome of the white-rot fungus Pycnoporus cinnabarinus: a basidiomycete model with a versatile arsenal for lignocellulosic biomass breakdown.</title>
        <authorList>
            <person name="Levasseur A."/>
            <person name="Lomascolo A."/>
            <person name="Ruiz-Duenas F.J."/>
            <person name="Uzan E."/>
            <person name="Piumi F."/>
            <person name="Kues U."/>
            <person name="Ram A.F.J."/>
            <person name="Murat C."/>
            <person name="Haon M."/>
            <person name="Benoit I."/>
            <person name="Arfi Y."/>
            <person name="Chevret D."/>
            <person name="Drula E."/>
            <person name="Kwon M.J."/>
            <person name="Gouret P."/>
            <person name="Lesage-Meessen L."/>
            <person name="Lombard V."/>
            <person name="Mariette J."/>
            <person name="Noirot C."/>
            <person name="Park J."/>
            <person name="Patyshakuliyeva A."/>
            <person name="Wieneger R.A.B."/>
            <person name="Wosten H.A.B."/>
            <person name="Martin F."/>
            <person name="Coutinho P.M."/>
            <person name="de Vries R."/>
            <person name="Martinez A.T."/>
            <person name="Klopp C."/>
            <person name="Pontarotti P."/>
            <person name="Henrissat B."/>
            <person name="Record E."/>
        </authorList>
    </citation>
    <scope>NUCLEOTIDE SEQUENCE [LARGE SCALE GENOMIC DNA]</scope>
    <source>
        <strain evidence="3">BRFM137</strain>
    </source>
</reference>
<dbReference type="EMBL" id="CCBP010000447">
    <property type="protein sequence ID" value="CDO77300.1"/>
    <property type="molecule type" value="Genomic_DNA"/>
</dbReference>
<name>A0A060SSI5_PYCCI</name>
<feature type="region of interest" description="Disordered" evidence="1">
    <location>
        <begin position="241"/>
        <end position="312"/>
    </location>
</feature>
<keyword evidence="2" id="KW-1133">Transmembrane helix</keyword>
<evidence type="ECO:0000313" key="3">
    <source>
        <dbReference type="EMBL" id="CDO77300.1"/>
    </source>
</evidence>
<protein>
    <submittedName>
        <fullName evidence="3">Uncharacterized protein</fullName>
    </submittedName>
</protein>
<sequence>MRLLIVVITTESTSTFSVPITTTAANGRTTTSFHLTTSIATITSTQYPVPTIAAEKSSSSPSAAKTGGIVGGALGGVVLLALLGFLAFRVRARRRAHPPFMGGGISSETYAQRSPSILPDSPKPSIFSPSTTTYTHAAAAAHVTPETQRMSYVGAGPATLSAGRGALFPSVISTSSGGSGSGMILSPVSNASRNSSASAETVKGPGGPYMRETMVSSAGESVVAPGLGAGHSSWSAEALMAPSGANPFEDPISTPERVSAEAEAGEGAWKREGVDPFADPVGGAPGAGSGAGAGQQRLSMLTMSDVEPGEAM</sequence>
<dbReference type="AlphaFoldDB" id="A0A060SSI5"/>
<keyword evidence="2" id="KW-0812">Transmembrane</keyword>
<gene>
    <name evidence="3" type="ORF">BN946_scf184753.g50</name>
</gene>
<evidence type="ECO:0000256" key="2">
    <source>
        <dbReference type="SAM" id="Phobius"/>
    </source>
</evidence>
<keyword evidence="4" id="KW-1185">Reference proteome</keyword>
<dbReference type="STRING" id="5643.A0A060SSI5"/>
<evidence type="ECO:0000256" key="1">
    <source>
        <dbReference type="SAM" id="MobiDB-lite"/>
    </source>
</evidence>